<gene>
    <name evidence="1" type="ORF">F3Y22_tig00113725pilonHSYRG01889</name>
</gene>
<name>A0A6A2X3U7_HIBSY</name>
<dbReference type="Proteomes" id="UP000436088">
    <property type="component" value="Unassembled WGS sequence"/>
</dbReference>
<proteinExistence type="predicted"/>
<comment type="caution">
    <text evidence="1">The sequence shown here is derived from an EMBL/GenBank/DDBJ whole genome shotgun (WGS) entry which is preliminary data.</text>
</comment>
<dbReference type="AlphaFoldDB" id="A0A6A2X3U7"/>
<dbReference type="EMBL" id="VEPZ02001720">
    <property type="protein sequence ID" value="KAE8661695.1"/>
    <property type="molecule type" value="Genomic_DNA"/>
</dbReference>
<keyword evidence="2" id="KW-1185">Reference proteome</keyword>
<dbReference type="PANTHER" id="PTHR34371:SF2">
    <property type="entry name" value="DUF688 FAMILY PROTEIN"/>
    <property type="match status" value="1"/>
</dbReference>
<protein>
    <submittedName>
        <fullName evidence="1">Uncharacterized protein</fullName>
    </submittedName>
</protein>
<reference evidence="1" key="1">
    <citation type="submission" date="2019-09" db="EMBL/GenBank/DDBJ databases">
        <title>Draft genome information of white flower Hibiscus syriacus.</title>
        <authorList>
            <person name="Kim Y.-M."/>
        </authorList>
    </citation>
    <scope>NUCLEOTIDE SEQUENCE [LARGE SCALE GENOMIC DNA]</scope>
    <source>
        <strain evidence="1">YM2019G1</strain>
    </source>
</reference>
<evidence type="ECO:0000313" key="2">
    <source>
        <dbReference type="Proteomes" id="UP000436088"/>
    </source>
</evidence>
<sequence length="123" mass="13795">MGFEAEKELSRLPLFSAPHAHMVSLERLGTLTPLLGTSTSIPFWWEEEPGKTKAYAMIAYFSIDFSRKCLELPPRLLLLQEANKKKNNNDKLCSPTTVLDGPYLGSARSVVMVLRLLTREGTI</sequence>
<evidence type="ECO:0000313" key="1">
    <source>
        <dbReference type="EMBL" id="KAE8661695.1"/>
    </source>
</evidence>
<dbReference type="Pfam" id="PF05097">
    <property type="entry name" value="DUF688"/>
    <property type="match status" value="1"/>
</dbReference>
<dbReference type="PANTHER" id="PTHR34371">
    <property type="entry name" value="OS01G0551000 PROTEIN"/>
    <property type="match status" value="1"/>
</dbReference>
<dbReference type="InterPro" id="IPR007789">
    <property type="entry name" value="DUF688"/>
</dbReference>
<accession>A0A6A2X3U7</accession>
<organism evidence="1 2">
    <name type="scientific">Hibiscus syriacus</name>
    <name type="common">Rose of Sharon</name>
    <dbReference type="NCBI Taxonomy" id="106335"/>
    <lineage>
        <taxon>Eukaryota</taxon>
        <taxon>Viridiplantae</taxon>
        <taxon>Streptophyta</taxon>
        <taxon>Embryophyta</taxon>
        <taxon>Tracheophyta</taxon>
        <taxon>Spermatophyta</taxon>
        <taxon>Magnoliopsida</taxon>
        <taxon>eudicotyledons</taxon>
        <taxon>Gunneridae</taxon>
        <taxon>Pentapetalae</taxon>
        <taxon>rosids</taxon>
        <taxon>malvids</taxon>
        <taxon>Malvales</taxon>
        <taxon>Malvaceae</taxon>
        <taxon>Malvoideae</taxon>
        <taxon>Hibiscus</taxon>
    </lineage>
</organism>